<evidence type="ECO:0000256" key="2">
    <source>
        <dbReference type="ARBA" id="ARBA00004829"/>
    </source>
</evidence>
<reference evidence="10 11" key="1">
    <citation type="submission" date="2020-04" db="EMBL/GenBank/DDBJ databases">
        <title>Sequencing and Assembly of C. fimi.</title>
        <authorList>
            <person name="Ramsey A.R."/>
        </authorList>
    </citation>
    <scope>NUCLEOTIDE SEQUENCE [LARGE SCALE GENOMIC DNA]</scope>
    <source>
        <strain evidence="10 11">SB</strain>
    </source>
</reference>
<evidence type="ECO:0000313" key="10">
    <source>
        <dbReference type="EMBL" id="NMR19718.1"/>
    </source>
</evidence>
<accession>A0A7Y0LWZ5</accession>
<keyword evidence="11" id="KW-1185">Reference proteome</keyword>
<keyword evidence="5 8" id="KW-1133">Transmembrane helix</keyword>
<evidence type="ECO:0000256" key="4">
    <source>
        <dbReference type="ARBA" id="ARBA00022746"/>
    </source>
</evidence>
<sequence>MTNAVLNLAVLVVLALVLARWLRRLRPGPLVWTAVVMAALTLVFDTVMIAVGLYEFDPDKILGVYLWGAPLEDFAYPLAATLLMPALWTLLGDRRRPVPAEGEGR</sequence>
<evidence type="ECO:0000313" key="11">
    <source>
        <dbReference type="Proteomes" id="UP000562124"/>
    </source>
</evidence>
<dbReference type="GO" id="GO:0045436">
    <property type="term" value="F:lycopene beta cyclase activity"/>
    <property type="evidence" value="ECO:0007669"/>
    <property type="project" value="UniProtKB-ARBA"/>
</dbReference>
<dbReference type="RefSeq" id="WP_169324090.1">
    <property type="nucleotide sequence ID" value="NZ_JABCJJ010000006.1"/>
</dbReference>
<evidence type="ECO:0000256" key="8">
    <source>
        <dbReference type="SAM" id="Phobius"/>
    </source>
</evidence>
<keyword evidence="7" id="KW-0413">Isomerase</keyword>
<evidence type="ECO:0000256" key="7">
    <source>
        <dbReference type="ARBA" id="ARBA00023235"/>
    </source>
</evidence>
<dbReference type="GO" id="GO:0016117">
    <property type="term" value="P:carotenoid biosynthetic process"/>
    <property type="evidence" value="ECO:0007669"/>
    <property type="project" value="UniProtKB-KW"/>
</dbReference>
<organism evidence="10 11">
    <name type="scientific">Cellulomonas fimi</name>
    <dbReference type="NCBI Taxonomy" id="1708"/>
    <lineage>
        <taxon>Bacteria</taxon>
        <taxon>Bacillati</taxon>
        <taxon>Actinomycetota</taxon>
        <taxon>Actinomycetes</taxon>
        <taxon>Micrococcales</taxon>
        <taxon>Cellulomonadaceae</taxon>
        <taxon>Cellulomonas</taxon>
    </lineage>
</organism>
<comment type="caution">
    <text evidence="10">The sequence shown here is derived from an EMBL/GenBank/DDBJ whole genome shotgun (WGS) entry which is preliminary data.</text>
</comment>
<evidence type="ECO:0000256" key="5">
    <source>
        <dbReference type="ARBA" id="ARBA00022989"/>
    </source>
</evidence>
<gene>
    <name evidence="10" type="ORF">HIR71_05695</name>
</gene>
<keyword evidence="4" id="KW-0125">Carotenoid biosynthesis</keyword>
<keyword evidence="3 8" id="KW-0812">Transmembrane</keyword>
<dbReference type="AlphaFoldDB" id="A0A7Y0LWZ5"/>
<feature type="transmembrane region" description="Helical" evidence="8">
    <location>
        <begin position="6"/>
        <end position="23"/>
    </location>
</feature>
<dbReference type="EMBL" id="JABCJJ010000006">
    <property type="protein sequence ID" value="NMR19718.1"/>
    <property type="molecule type" value="Genomic_DNA"/>
</dbReference>
<evidence type="ECO:0000256" key="6">
    <source>
        <dbReference type="ARBA" id="ARBA00023136"/>
    </source>
</evidence>
<protein>
    <submittedName>
        <fullName evidence="10">Lycopene cyclase domain-containing protein</fullName>
    </submittedName>
</protein>
<dbReference type="Proteomes" id="UP000562124">
    <property type="component" value="Unassembled WGS sequence"/>
</dbReference>
<dbReference type="InterPro" id="IPR017825">
    <property type="entry name" value="Lycopene_cyclase_dom"/>
</dbReference>
<comment type="subcellular location">
    <subcellularLocation>
        <location evidence="1">Membrane</location>
        <topology evidence="1">Multi-pass membrane protein</topology>
    </subcellularLocation>
</comment>
<feature type="domain" description="Lycopene cyclase" evidence="9">
    <location>
        <begin position="6"/>
        <end position="87"/>
    </location>
</feature>
<evidence type="ECO:0000256" key="1">
    <source>
        <dbReference type="ARBA" id="ARBA00004141"/>
    </source>
</evidence>
<evidence type="ECO:0000259" key="9">
    <source>
        <dbReference type="Pfam" id="PF18916"/>
    </source>
</evidence>
<name>A0A7Y0LWZ5_CELFI</name>
<feature type="transmembrane region" description="Helical" evidence="8">
    <location>
        <begin position="30"/>
        <end position="54"/>
    </location>
</feature>
<proteinExistence type="predicted"/>
<dbReference type="GO" id="GO:0016872">
    <property type="term" value="F:intramolecular lyase activity"/>
    <property type="evidence" value="ECO:0007669"/>
    <property type="project" value="InterPro"/>
</dbReference>
<dbReference type="NCBIfam" id="TIGR03462">
    <property type="entry name" value="CarR_dom_SF"/>
    <property type="match status" value="1"/>
</dbReference>
<keyword evidence="6 8" id="KW-0472">Membrane</keyword>
<evidence type="ECO:0000256" key="3">
    <source>
        <dbReference type="ARBA" id="ARBA00022692"/>
    </source>
</evidence>
<comment type="pathway">
    <text evidence="2">Carotenoid biosynthesis.</text>
</comment>
<dbReference type="Pfam" id="PF18916">
    <property type="entry name" value="Lycopene_cyc"/>
    <property type="match status" value="1"/>
</dbReference>
<dbReference type="GO" id="GO:0016020">
    <property type="term" value="C:membrane"/>
    <property type="evidence" value="ECO:0007669"/>
    <property type="project" value="UniProtKB-SubCell"/>
</dbReference>